<protein>
    <recommendedName>
        <fullName evidence="5">Inorganic triphosphatase</fullName>
    </recommendedName>
</protein>
<evidence type="ECO:0000313" key="4">
    <source>
        <dbReference type="Proteomes" id="UP000242351"/>
    </source>
</evidence>
<name>A0A2H9UIV3_9GAMM</name>
<dbReference type="PROSITE" id="PS51707">
    <property type="entry name" value="CYTH"/>
    <property type="match status" value="1"/>
</dbReference>
<proteinExistence type="predicted"/>
<sequence length="484" mass="56819">MAEIELKFQIPSQSRAQFEQDFQKLQPTRHRLCAHYFDTEAQQLQQHQIALRQRLEDQQWVQTLKSPTEQQFERFELEHTLKSPPESCDFQLYRKHKPAKKILKQALGDLDIPLILQFETDVARYVLTETHQNSQIEIAFDVGEIRHKDQAIDIYEVEFELKSGQLSELIDFIRPWIQRYDLWLDTRSKSERGYALLQGEESLPVQHQLPLELEQKDQIATILKKIVANCLAHLFPNATAIAANHYNSDHVHQVRVAIRRLRSAFKIFQSVTEHVQPEWPEQLRDIFQQLGSTRDRDALAESLIPQLEKAGSPLLKLPPHRQKQPDISALFRHSATVDLILQLLSFSQEKTHSKAKSSHKILCKGLSKLHQQICQDAENYQELDIESRHRTRKRVKRLRYNVEFLQSLFPEKDVKTYLKALKPLQESLGHYNDLFVADELFRPYVKQNSKAWFVLGWISAEQQRLSSEAAERLQQFAENTKPFW</sequence>
<accession>A0A2H9UIV3</accession>
<organism evidence="3 4">
    <name type="scientific">Acinetobacter pseudolwoffii</name>
    <dbReference type="NCBI Taxonomy" id="2053287"/>
    <lineage>
        <taxon>Bacteria</taxon>
        <taxon>Pseudomonadati</taxon>
        <taxon>Pseudomonadota</taxon>
        <taxon>Gammaproteobacteria</taxon>
        <taxon>Moraxellales</taxon>
        <taxon>Moraxellaceae</taxon>
        <taxon>Acinetobacter</taxon>
    </lineage>
</organism>
<evidence type="ECO:0000259" key="1">
    <source>
        <dbReference type="PROSITE" id="PS51707"/>
    </source>
</evidence>
<dbReference type="SMART" id="SM01118">
    <property type="entry name" value="CYTH"/>
    <property type="match status" value="1"/>
</dbReference>
<dbReference type="EMBL" id="PGOZ01000020">
    <property type="protein sequence ID" value="PJI31600.1"/>
    <property type="molecule type" value="Genomic_DNA"/>
</dbReference>
<evidence type="ECO:0008006" key="5">
    <source>
        <dbReference type="Google" id="ProtNLM"/>
    </source>
</evidence>
<dbReference type="InterPro" id="IPR038186">
    <property type="entry name" value="CHAD_dom_sf"/>
</dbReference>
<dbReference type="CDD" id="cd07756">
    <property type="entry name" value="CYTH-like_Pase_CHAD"/>
    <property type="match status" value="1"/>
</dbReference>
<dbReference type="AlphaFoldDB" id="A0A2H9UIV3"/>
<gene>
    <name evidence="3" type="ORF">CU320_12980</name>
</gene>
<feature type="domain" description="CHAD" evidence="2">
    <location>
        <begin position="216"/>
        <end position="484"/>
    </location>
</feature>
<evidence type="ECO:0000313" key="3">
    <source>
        <dbReference type="EMBL" id="PJI31600.1"/>
    </source>
</evidence>
<dbReference type="Pfam" id="PF05235">
    <property type="entry name" value="CHAD"/>
    <property type="match status" value="1"/>
</dbReference>
<dbReference type="InterPro" id="IPR033469">
    <property type="entry name" value="CYTH-like_dom_sf"/>
</dbReference>
<reference evidence="3 4" key="2">
    <citation type="submission" date="2017-12" db="EMBL/GenBank/DDBJ databases">
        <title>Revising the taxonomy of the Acinetobacter lwoffii group: the description of Acinetobacter pseudolwoffii sp. nov. and emended description of Acinetobacter lwoffii.</title>
        <authorList>
            <person name="Nemec A."/>
        </authorList>
    </citation>
    <scope>NUCLEOTIDE SEQUENCE [LARGE SCALE GENOMIC DNA]</scope>
    <source>
        <strain evidence="3 4">ANC 5347</strain>
    </source>
</reference>
<dbReference type="Proteomes" id="UP000242351">
    <property type="component" value="Unassembled WGS sequence"/>
</dbReference>
<dbReference type="SUPFAM" id="SSF55154">
    <property type="entry name" value="CYTH-like phosphatases"/>
    <property type="match status" value="1"/>
</dbReference>
<dbReference type="Gene3D" id="2.40.320.10">
    <property type="entry name" value="Hypothetical Protein Pfu-838710-001"/>
    <property type="match status" value="1"/>
</dbReference>
<dbReference type="RefSeq" id="WP_100358057.1">
    <property type="nucleotide sequence ID" value="NZ_PGOZ01000020.1"/>
</dbReference>
<dbReference type="PANTHER" id="PTHR39339">
    <property type="entry name" value="SLR1444 PROTEIN"/>
    <property type="match status" value="1"/>
</dbReference>
<comment type="caution">
    <text evidence="3">The sequence shown here is derived from an EMBL/GenBank/DDBJ whole genome shotgun (WGS) entry which is preliminary data.</text>
</comment>
<feature type="domain" description="CYTH" evidence="1">
    <location>
        <begin position="1"/>
        <end position="200"/>
    </location>
</feature>
<dbReference type="Gene3D" id="1.40.20.10">
    <property type="entry name" value="CHAD domain"/>
    <property type="match status" value="1"/>
</dbReference>
<evidence type="ECO:0000259" key="2">
    <source>
        <dbReference type="PROSITE" id="PS51708"/>
    </source>
</evidence>
<dbReference type="InterPro" id="IPR007899">
    <property type="entry name" value="CHAD_dom"/>
</dbReference>
<dbReference type="SMART" id="SM00880">
    <property type="entry name" value="CHAD"/>
    <property type="match status" value="1"/>
</dbReference>
<dbReference type="PANTHER" id="PTHR39339:SF1">
    <property type="entry name" value="CHAD DOMAIN-CONTAINING PROTEIN"/>
    <property type="match status" value="1"/>
</dbReference>
<dbReference type="InterPro" id="IPR023577">
    <property type="entry name" value="CYTH_domain"/>
</dbReference>
<dbReference type="Pfam" id="PF01928">
    <property type="entry name" value="CYTH"/>
    <property type="match status" value="1"/>
</dbReference>
<reference evidence="3 4" key="1">
    <citation type="submission" date="2017-11" db="EMBL/GenBank/DDBJ databases">
        <authorList>
            <person name="Han C.G."/>
        </authorList>
    </citation>
    <scope>NUCLEOTIDE SEQUENCE [LARGE SCALE GENOMIC DNA]</scope>
    <source>
        <strain evidence="3 4">ANC 5347</strain>
    </source>
</reference>
<dbReference type="PROSITE" id="PS51708">
    <property type="entry name" value="CHAD"/>
    <property type="match status" value="1"/>
</dbReference>